<dbReference type="GO" id="GO:0003677">
    <property type="term" value="F:DNA binding"/>
    <property type="evidence" value="ECO:0007669"/>
    <property type="project" value="UniProtKB-KW"/>
</dbReference>
<dbReference type="InParanoid" id="A0A7R8UJR7"/>
<sequence length="299" mass="33882">MNKRKPRRHKNVLSLETRIAVINDYKSLTKNARVLSERYGCGRTQIQNIIKARKELLALYKASKQSRSYHSNNTPSKNSIPENISDTLAIVLFEWSQRSQAHGLQITETLLENAAENIAPLLGIQKRRPQEGWVKSIMTKYDFSFGCSQHKASAASSNSLKYTDIMDELGIKYNVPSGMEYYNYSVPPVLKLFSSCPENTNNLEISLKNDIKEESSESEPIIMDGNEEKQESASTFLQDEIPSCGFKEVNSYREALNVLGPLERFVLLKGNVRAVGLINQLENLFRGELERMLQAGRLD</sequence>
<proteinExistence type="predicted"/>
<evidence type="ECO:0000259" key="2">
    <source>
        <dbReference type="PROSITE" id="PS51253"/>
    </source>
</evidence>
<dbReference type="InterPro" id="IPR006600">
    <property type="entry name" value="HTH_CenpB_DNA-bd_dom"/>
</dbReference>
<dbReference type="Proteomes" id="UP000594454">
    <property type="component" value="Chromosome 2"/>
</dbReference>
<evidence type="ECO:0000313" key="3">
    <source>
        <dbReference type="EMBL" id="CAD7082138.1"/>
    </source>
</evidence>
<feature type="domain" description="HTH CENPB-type" evidence="2">
    <location>
        <begin position="76"/>
        <end position="147"/>
    </location>
</feature>
<organism evidence="3 4">
    <name type="scientific">Hermetia illucens</name>
    <name type="common">Black soldier fly</name>
    <dbReference type="NCBI Taxonomy" id="343691"/>
    <lineage>
        <taxon>Eukaryota</taxon>
        <taxon>Metazoa</taxon>
        <taxon>Ecdysozoa</taxon>
        <taxon>Arthropoda</taxon>
        <taxon>Hexapoda</taxon>
        <taxon>Insecta</taxon>
        <taxon>Pterygota</taxon>
        <taxon>Neoptera</taxon>
        <taxon>Endopterygota</taxon>
        <taxon>Diptera</taxon>
        <taxon>Brachycera</taxon>
        <taxon>Stratiomyomorpha</taxon>
        <taxon>Stratiomyidae</taxon>
        <taxon>Hermetiinae</taxon>
        <taxon>Hermetia</taxon>
    </lineage>
</organism>
<reference evidence="3 4" key="1">
    <citation type="submission" date="2020-11" db="EMBL/GenBank/DDBJ databases">
        <authorList>
            <person name="Wallbank WR R."/>
            <person name="Pardo Diaz C."/>
            <person name="Kozak K."/>
            <person name="Martin S."/>
            <person name="Jiggins C."/>
            <person name="Moest M."/>
            <person name="Warren A I."/>
            <person name="Generalovic N T."/>
            <person name="Byers J.R.P. K."/>
            <person name="Montejo-Kovacevich G."/>
            <person name="Yen C E."/>
        </authorList>
    </citation>
    <scope>NUCLEOTIDE SEQUENCE [LARGE SCALE GENOMIC DNA]</scope>
</reference>
<dbReference type="OrthoDB" id="8043893at2759"/>
<keyword evidence="4" id="KW-1185">Reference proteome</keyword>
<name>A0A7R8UJR7_HERIL</name>
<dbReference type="Pfam" id="PF03221">
    <property type="entry name" value="HTH_Tnp_Tc5"/>
    <property type="match status" value="1"/>
</dbReference>
<keyword evidence="1" id="KW-0238">DNA-binding</keyword>
<evidence type="ECO:0000313" key="4">
    <source>
        <dbReference type="Proteomes" id="UP000594454"/>
    </source>
</evidence>
<protein>
    <recommendedName>
        <fullName evidence="2">HTH CENPB-type domain-containing protein</fullName>
    </recommendedName>
</protein>
<dbReference type="EMBL" id="LR899010">
    <property type="protein sequence ID" value="CAD7082138.1"/>
    <property type="molecule type" value="Genomic_DNA"/>
</dbReference>
<dbReference type="OMA" id="EVNSYRE"/>
<evidence type="ECO:0000256" key="1">
    <source>
        <dbReference type="ARBA" id="ARBA00023125"/>
    </source>
</evidence>
<dbReference type="PROSITE" id="PS51253">
    <property type="entry name" value="HTH_CENPB"/>
    <property type="match status" value="1"/>
</dbReference>
<dbReference type="AlphaFoldDB" id="A0A7R8UJR7"/>
<accession>A0A7R8UJR7</accession>
<gene>
    <name evidence="3" type="ORF">HERILL_LOCUS5197</name>
</gene>